<evidence type="ECO:0000256" key="3">
    <source>
        <dbReference type="ARBA" id="ARBA00022475"/>
    </source>
</evidence>
<dbReference type="InterPro" id="IPR000515">
    <property type="entry name" value="MetI-like"/>
</dbReference>
<feature type="transmembrane region" description="Helical" evidence="7">
    <location>
        <begin position="138"/>
        <end position="155"/>
    </location>
</feature>
<accession>A0A7W5B4X7</accession>
<dbReference type="InterPro" id="IPR050809">
    <property type="entry name" value="UgpAE/MalFG_permease"/>
</dbReference>
<evidence type="ECO:0000256" key="1">
    <source>
        <dbReference type="ARBA" id="ARBA00004651"/>
    </source>
</evidence>
<feature type="domain" description="ABC transmembrane type-1" evidence="9">
    <location>
        <begin position="92"/>
        <end position="307"/>
    </location>
</feature>
<keyword evidence="6 7" id="KW-0472">Membrane</keyword>
<name>A0A7W5B4X7_9BACL</name>
<keyword evidence="5 7" id="KW-1133">Transmembrane helix</keyword>
<keyword evidence="3" id="KW-1003">Cell membrane</keyword>
<feature type="transmembrane region" description="Helical" evidence="7">
    <location>
        <begin position="96"/>
        <end position="117"/>
    </location>
</feature>
<evidence type="ECO:0000313" key="11">
    <source>
        <dbReference type="Proteomes" id="UP000570361"/>
    </source>
</evidence>
<dbReference type="EMBL" id="JACHXK010000033">
    <property type="protein sequence ID" value="MBB3114495.1"/>
    <property type="molecule type" value="Genomic_DNA"/>
</dbReference>
<protein>
    <submittedName>
        <fullName evidence="10">Putative aldouronate transport system permease protein</fullName>
    </submittedName>
</protein>
<sequence length="320" mass="35859">MSHQAAPAEADARMASLSSGKNQRRSRIPQIPLHLMILPGLLLVLIYNYGPMLGLVIAFQKFVPARGIWDSAWVGLENFRYVMALPDTMQILRNTIVIAFMKMIAQLVVPIIVALLLNEVRKQWFKRSMQTMIYLPHFLSWIILGGILVDILSPSEGILNAGLSWLGIEPIYFLGDNHWFRFVLVASDTWKEFGFNTIVYLAALTGINPTLYEAAIVDGAGRWKQTLHVTLPGMASIIILLSVLSLGNVLNAGFDQVFNLYSPQVYETGDIIDTFVYRIGLEDAQYGVATAVGLFKSIVSLTFISVSYYLAYRLANYRIF</sequence>
<dbReference type="AlphaFoldDB" id="A0A7W5B4X7"/>
<dbReference type="PANTHER" id="PTHR43227">
    <property type="entry name" value="BLL4140 PROTEIN"/>
    <property type="match status" value="1"/>
</dbReference>
<dbReference type="Gene3D" id="1.10.3720.10">
    <property type="entry name" value="MetI-like"/>
    <property type="match status" value="1"/>
</dbReference>
<keyword evidence="4 7" id="KW-0812">Transmembrane</keyword>
<evidence type="ECO:0000256" key="5">
    <source>
        <dbReference type="ARBA" id="ARBA00022989"/>
    </source>
</evidence>
<proteinExistence type="inferred from homology"/>
<feature type="region of interest" description="Disordered" evidence="8">
    <location>
        <begin position="1"/>
        <end position="23"/>
    </location>
</feature>
<feature type="transmembrane region" description="Helical" evidence="7">
    <location>
        <begin position="229"/>
        <end position="250"/>
    </location>
</feature>
<comment type="subcellular location">
    <subcellularLocation>
        <location evidence="1 7">Cell membrane</location>
        <topology evidence="1 7">Multi-pass membrane protein</topology>
    </subcellularLocation>
</comment>
<evidence type="ECO:0000256" key="2">
    <source>
        <dbReference type="ARBA" id="ARBA00022448"/>
    </source>
</evidence>
<evidence type="ECO:0000313" key="10">
    <source>
        <dbReference type="EMBL" id="MBB3114495.1"/>
    </source>
</evidence>
<comment type="caution">
    <text evidence="10">The sequence shown here is derived from an EMBL/GenBank/DDBJ whole genome shotgun (WGS) entry which is preliminary data.</text>
</comment>
<dbReference type="PANTHER" id="PTHR43227:SF11">
    <property type="entry name" value="BLL4140 PROTEIN"/>
    <property type="match status" value="1"/>
</dbReference>
<comment type="similarity">
    <text evidence="7">Belongs to the binding-protein-dependent transport system permease family.</text>
</comment>
<keyword evidence="11" id="KW-1185">Reference proteome</keyword>
<dbReference type="InterPro" id="IPR035906">
    <property type="entry name" value="MetI-like_sf"/>
</dbReference>
<dbReference type="GO" id="GO:0005886">
    <property type="term" value="C:plasma membrane"/>
    <property type="evidence" value="ECO:0007669"/>
    <property type="project" value="UniProtKB-SubCell"/>
</dbReference>
<dbReference type="PROSITE" id="PS50928">
    <property type="entry name" value="ABC_TM1"/>
    <property type="match status" value="1"/>
</dbReference>
<evidence type="ECO:0000256" key="6">
    <source>
        <dbReference type="ARBA" id="ARBA00023136"/>
    </source>
</evidence>
<keyword evidence="2 7" id="KW-0813">Transport</keyword>
<evidence type="ECO:0000256" key="7">
    <source>
        <dbReference type="RuleBase" id="RU363032"/>
    </source>
</evidence>
<dbReference type="GO" id="GO:0055085">
    <property type="term" value="P:transmembrane transport"/>
    <property type="evidence" value="ECO:0007669"/>
    <property type="project" value="InterPro"/>
</dbReference>
<evidence type="ECO:0000256" key="4">
    <source>
        <dbReference type="ARBA" id="ARBA00022692"/>
    </source>
</evidence>
<dbReference type="Pfam" id="PF00528">
    <property type="entry name" value="BPD_transp_1"/>
    <property type="match status" value="1"/>
</dbReference>
<dbReference type="SUPFAM" id="SSF161098">
    <property type="entry name" value="MetI-like"/>
    <property type="match status" value="1"/>
</dbReference>
<dbReference type="CDD" id="cd06261">
    <property type="entry name" value="TM_PBP2"/>
    <property type="match status" value="1"/>
</dbReference>
<evidence type="ECO:0000259" key="9">
    <source>
        <dbReference type="PROSITE" id="PS50928"/>
    </source>
</evidence>
<reference evidence="10 11" key="1">
    <citation type="submission" date="2020-08" db="EMBL/GenBank/DDBJ databases">
        <title>Genomic Encyclopedia of Type Strains, Phase III (KMG-III): the genomes of soil and plant-associated and newly described type strains.</title>
        <authorList>
            <person name="Whitman W."/>
        </authorList>
    </citation>
    <scope>NUCLEOTIDE SEQUENCE [LARGE SCALE GENOMIC DNA]</scope>
    <source>
        <strain evidence="10 11">CECT 5862</strain>
    </source>
</reference>
<organism evidence="10 11">
    <name type="scientific">Paenibacillus phyllosphaerae</name>
    <dbReference type="NCBI Taxonomy" id="274593"/>
    <lineage>
        <taxon>Bacteria</taxon>
        <taxon>Bacillati</taxon>
        <taxon>Bacillota</taxon>
        <taxon>Bacilli</taxon>
        <taxon>Bacillales</taxon>
        <taxon>Paenibacillaceae</taxon>
        <taxon>Paenibacillus</taxon>
    </lineage>
</organism>
<evidence type="ECO:0000256" key="8">
    <source>
        <dbReference type="SAM" id="MobiDB-lite"/>
    </source>
</evidence>
<feature type="transmembrane region" description="Helical" evidence="7">
    <location>
        <begin position="286"/>
        <end position="311"/>
    </location>
</feature>
<gene>
    <name evidence="10" type="ORF">FHS18_006616</name>
</gene>
<feature type="transmembrane region" description="Helical" evidence="7">
    <location>
        <begin position="198"/>
        <end position="217"/>
    </location>
</feature>
<dbReference type="Proteomes" id="UP000570361">
    <property type="component" value="Unassembled WGS sequence"/>
</dbReference>
<feature type="transmembrane region" description="Helical" evidence="7">
    <location>
        <begin position="31"/>
        <end position="50"/>
    </location>
</feature>